<evidence type="ECO:0000313" key="2">
    <source>
        <dbReference type="Proteomes" id="UP000029867"/>
    </source>
</evidence>
<organism evidence="1 2">
    <name type="scientific">Pichia kudriavzevii</name>
    <name type="common">Yeast</name>
    <name type="synonym">Issatchenkia orientalis</name>
    <dbReference type="NCBI Taxonomy" id="4909"/>
    <lineage>
        <taxon>Eukaryota</taxon>
        <taxon>Fungi</taxon>
        <taxon>Dikarya</taxon>
        <taxon>Ascomycota</taxon>
        <taxon>Saccharomycotina</taxon>
        <taxon>Pichiomycetes</taxon>
        <taxon>Pichiales</taxon>
        <taxon>Pichiaceae</taxon>
        <taxon>Pichia</taxon>
    </lineage>
</organism>
<gene>
    <name evidence="1" type="ORF">JL09_g6915</name>
</gene>
<protein>
    <submittedName>
        <fullName evidence="1">Uncharacterized protein</fullName>
    </submittedName>
</protein>
<feature type="non-terminal residue" evidence="1">
    <location>
        <position position="64"/>
    </location>
</feature>
<dbReference type="EMBL" id="JQFK01002211">
    <property type="protein sequence ID" value="KGK32478.1"/>
    <property type="molecule type" value="Genomic_DNA"/>
</dbReference>
<dbReference type="Proteomes" id="UP000029867">
    <property type="component" value="Unassembled WGS sequence"/>
</dbReference>
<evidence type="ECO:0000313" key="1">
    <source>
        <dbReference type="EMBL" id="KGK32478.1"/>
    </source>
</evidence>
<comment type="caution">
    <text evidence="1">The sequence shown here is derived from an EMBL/GenBank/DDBJ whole genome shotgun (WGS) entry which is preliminary data.</text>
</comment>
<dbReference type="VEuPathDB" id="FungiDB:C5L36_0A09430"/>
<name>A0A099NIG0_PICKU</name>
<reference evidence="2" key="1">
    <citation type="journal article" date="2014" name="Microb. Cell Fact.">
        <title>Exploiting Issatchenkia orientalis SD108 for succinic acid production.</title>
        <authorList>
            <person name="Xiao H."/>
            <person name="Shao Z."/>
            <person name="Jiang Y."/>
            <person name="Dole S."/>
            <person name="Zhao H."/>
        </authorList>
    </citation>
    <scope>NUCLEOTIDE SEQUENCE [LARGE SCALE GENOMIC DNA]</scope>
    <source>
        <strain evidence="2">SD108</strain>
    </source>
</reference>
<dbReference type="HOGENOM" id="CLU_2873836_0_0_1"/>
<accession>A0A099NIG0</accession>
<sequence>MEQPLKDNDEDIKIDSLKYGNMLFEELKKEIKQNDQKKMNTQISLPTLKSHSSISSKRSLTRVI</sequence>
<proteinExistence type="predicted"/>
<dbReference type="AlphaFoldDB" id="A0A099NIG0"/>